<accession>A0A9Q3BQB8</accession>
<dbReference type="OrthoDB" id="3356549at2759"/>
<keyword evidence="2" id="KW-1185">Reference proteome</keyword>
<protein>
    <recommendedName>
        <fullName evidence="3">FAR1 domain-containing protein</fullName>
    </recommendedName>
</protein>
<sequence length="159" mass="18752">MGCDRSGTPNPHKNIFKTAIQRKLDCPFEFYTRKYAMSTTWTLQLKNTEHSHDSTENIMANLAFRKFNEKETSQTAQMSESLLIRKKIWAQLCNQGDSHRQVILQDIYRKVKKIKKYKLQVRRPIDALIENLKEENILLFSARDTEEHNICLFSLTLFP</sequence>
<evidence type="ECO:0000313" key="2">
    <source>
        <dbReference type="Proteomes" id="UP000765509"/>
    </source>
</evidence>
<dbReference type="AlphaFoldDB" id="A0A9Q3BQB8"/>
<gene>
    <name evidence="1" type="ORF">O181_008935</name>
</gene>
<dbReference type="Proteomes" id="UP000765509">
    <property type="component" value="Unassembled WGS sequence"/>
</dbReference>
<organism evidence="1 2">
    <name type="scientific">Austropuccinia psidii MF-1</name>
    <dbReference type="NCBI Taxonomy" id="1389203"/>
    <lineage>
        <taxon>Eukaryota</taxon>
        <taxon>Fungi</taxon>
        <taxon>Dikarya</taxon>
        <taxon>Basidiomycota</taxon>
        <taxon>Pucciniomycotina</taxon>
        <taxon>Pucciniomycetes</taxon>
        <taxon>Pucciniales</taxon>
        <taxon>Sphaerophragmiaceae</taxon>
        <taxon>Austropuccinia</taxon>
    </lineage>
</organism>
<dbReference type="EMBL" id="AVOT02002119">
    <property type="protein sequence ID" value="MBW0469220.1"/>
    <property type="molecule type" value="Genomic_DNA"/>
</dbReference>
<proteinExistence type="predicted"/>
<evidence type="ECO:0008006" key="3">
    <source>
        <dbReference type="Google" id="ProtNLM"/>
    </source>
</evidence>
<comment type="caution">
    <text evidence="1">The sequence shown here is derived from an EMBL/GenBank/DDBJ whole genome shotgun (WGS) entry which is preliminary data.</text>
</comment>
<reference evidence="1" key="1">
    <citation type="submission" date="2021-03" db="EMBL/GenBank/DDBJ databases">
        <title>Draft genome sequence of rust myrtle Austropuccinia psidii MF-1, a brazilian biotype.</title>
        <authorList>
            <person name="Quecine M.C."/>
            <person name="Pachon D.M.R."/>
            <person name="Bonatelli M.L."/>
            <person name="Correr F.H."/>
            <person name="Franceschini L.M."/>
            <person name="Leite T.F."/>
            <person name="Margarido G.R.A."/>
            <person name="Almeida C.A."/>
            <person name="Ferrarezi J.A."/>
            <person name="Labate C.A."/>
        </authorList>
    </citation>
    <scope>NUCLEOTIDE SEQUENCE</scope>
    <source>
        <strain evidence="1">MF-1</strain>
    </source>
</reference>
<name>A0A9Q3BQB8_9BASI</name>
<evidence type="ECO:0000313" key="1">
    <source>
        <dbReference type="EMBL" id="MBW0469220.1"/>
    </source>
</evidence>